<feature type="domain" description="Pyruvate carboxyltransferase" evidence="13">
    <location>
        <begin position="5"/>
        <end position="267"/>
    </location>
</feature>
<evidence type="ECO:0000313" key="14">
    <source>
        <dbReference type="EMBL" id="GIM27536.1"/>
    </source>
</evidence>
<dbReference type="SUPFAM" id="SSF51569">
    <property type="entry name" value="Aldolase"/>
    <property type="match status" value="1"/>
</dbReference>
<dbReference type="InterPro" id="IPR013709">
    <property type="entry name" value="2-isopropylmalate_synth_dimer"/>
</dbReference>
<dbReference type="InterPro" id="IPR054691">
    <property type="entry name" value="LeuA/HCS_post-cat"/>
</dbReference>
<organism evidence="14 15">
    <name type="scientific">Clostridium polyendosporum</name>
    <dbReference type="NCBI Taxonomy" id="69208"/>
    <lineage>
        <taxon>Bacteria</taxon>
        <taxon>Bacillati</taxon>
        <taxon>Bacillota</taxon>
        <taxon>Clostridia</taxon>
        <taxon>Eubacteriales</taxon>
        <taxon>Clostridiaceae</taxon>
        <taxon>Clostridium</taxon>
    </lineage>
</organism>
<keyword evidence="11 12" id="KW-0100">Branched-chain amino acid biosynthesis</keyword>
<sequence>MTKRIYIFDTTLRDGEQTPGVSLNISEKLEIAKQLKILGVDIIEAGFPFASKGDFNSVKSIAQNVKGPVIVALARATKEDIEAAWKAVKYAENPRIHVFIATSDIHMRNNLKMKPKVVLETAYNMVKYAKDLCTSVEFSPEDATRTRPDFLYKVLEAVIDAGADVVNIPDTVGYSTPGEFGAFIKKIKENVPNIEKAILSVHCHNDLGLAVANSLAAIENGAQQVECSINGLGERAGNAALEEIVMTLKTRGDHFKCHTDIATEHIARTSNMVSHLTGVKVQSNKAIVGTNAFAQELSIHKEEVINYKETYEIMTSESIGLKKDSIILSKYSDRHDFEQRLKELGYDNMEISKINEAYGKFKALADKKNAISDEDIEALVNEEMFQVPQTFKLEYLQVTSGNSIISTSTVKVRTKQITIDEAACGDGPVDATFKAIEKATGISVNLKDYFLDAIGSGKDALGEVTVKIEKDNRVFSAKGISTDVVEASAKAFMNAINKMYYYINLIDN</sequence>
<dbReference type="PROSITE" id="PS50991">
    <property type="entry name" value="PYR_CT"/>
    <property type="match status" value="1"/>
</dbReference>
<dbReference type="EC" id="2.3.3.13" evidence="3 12"/>
<keyword evidence="7 12" id="KW-0028">Amino-acid biosynthesis</keyword>
<dbReference type="PANTHER" id="PTHR10277:SF9">
    <property type="entry name" value="2-ISOPROPYLMALATE SYNTHASE 1, CHLOROPLASTIC-RELATED"/>
    <property type="match status" value="1"/>
</dbReference>
<feature type="binding site" evidence="12">
    <location>
        <position position="204"/>
    </location>
    <ligand>
        <name>Mn(2+)</name>
        <dbReference type="ChEBI" id="CHEBI:29035"/>
    </ligand>
</feature>
<dbReference type="Proteomes" id="UP000679179">
    <property type="component" value="Unassembled WGS sequence"/>
</dbReference>
<dbReference type="FunFam" id="3.30.160.270:FF:000001">
    <property type="entry name" value="2-isopropylmalate synthase"/>
    <property type="match status" value="1"/>
</dbReference>
<dbReference type="InterPro" id="IPR002034">
    <property type="entry name" value="AIPM/Hcit_synth_CS"/>
</dbReference>
<dbReference type="FunFam" id="3.20.20.70:FF:000010">
    <property type="entry name" value="2-isopropylmalate synthase"/>
    <property type="match status" value="1"/>
</dbReference>
<dbReference type="GO" id="GO:0009098">
    <property type="term" value="P:L-leucine biosynthetic process"/>
    <property type="evidence" value="ECO:0007669"/>
    <property type="project" value="UniProtKB-UniRule"/>
</dbReference>
<evidence type="ECO:0000256" key="9">
    <source>
        <dbReference type="ARBA" id="ARBA00022723"/>
    </source>
</evidence>
<dbReference type="SUPFAM" id="SSF110921">
    <property type="entry name" value="2-isopropylmalate synthase LeuA, allosteric (dimerisation) domain"/>
    <property type="match status" value="1"/>
</dbReference>
<dbReference type="PROSITE" id="PS00815">
    <property type="entry name" value="AIPM_HOMOCIT_SYNTH_1"/>
    <property type="match status" value="1"/>
</dbReference>
<dbReference type="Gene3D" id="1.10.238.260">
    <property type="match status" value="1"/>
</dbReference>
<dbReference type="EMBL" id="BOPZ01000001">
    <property type="protein sequence ID" value="GIM27536.1"/>
    <property type="molecule type" value="Genomic_DNA"/>
</dbReference>
<evidence type="ECO:0000256" key="5">
    <source>
        <dbReference type="ARBA" id="ARBA00022430"/>
    </source>
</evidence>
<evidence type="ECO:0000256" key="7">
    <source>
        <dbReference type="ARBA" id="ARBA00022605"/>
    </source>
</evidence>
<comment type="caution">
    <text evidence="14">The sequence shown here is derived from an EMBL/GenBank/DDBJ whole genome shotgun (WGS) entry which is preliminary data.</text>
</comment>
<evidence type="ECO:0000256" key="10">
    <source>
        <dbReference type="ARBA" id="ARBA00023211"/>
    </source>
</evidence>
<dbReference type="InterPro" id="IPR005671">
    <property type="entry name" value="LeuA_bact_synth"/>
</dbReference>
<feature type="binding site" evidence="12">
    <location>
        <position position="202"/>
    </location>
    <ligand>
        <name>Mn(2+)</name>
        <dbReference type="ChEBI" id="CHEBI:29035"/>
    </ligand>
</feature>
<dbReference type="GO" id="GO:0030145">
    <property type="term" value="F:manganese ion binding"/>
    <property type="evidence" value="ECO:0007669"/>
    <property type="project" value="UniProtKB-UniRule"/>
</dbReference>
<evidence type="ECO:0000256" key="4">
    <source>
        <dbReference type="ARBA" id="ARBA00018198"/>
    </source>
</evidence>
<comment type="similarity">
    <text evidence="2 12">Belongs to the alpha-IPM synthase/homocitrate synthase family. LeuA type 1 subfamily.</text>
</comment>
<dbReference type="Gene3D" id="3.20.20.70">
    <property type="entry name" value="Aldolase class I"/>
    <property type="match status" value="1"/>
</dbReference>
<protein>
    <recommendedName>
        <fullName evidence="4 12">2-isopropylmalate synthase</fullName>
        <ecNumber evidence="3 12">2.3.3.13</ecNumber>
    </recommendedName>
    <alternativeName>
        <fullName evidence="12">Alpha-IPM synthase</fullName>
    </alternativeName>
    <alternativeName>
        <fullName evidence="12">Alpha-isopropylmalate synthase</fullName>
    </alternativeName>
</protein>
<proteinExistence type="inferred from homology"/>
<dbReference type="FunFam" id="1.10.238.260:FF:000001">
    <property type="entry name" value="2-isopropylmalate synthase"/>
    <property type="match status" value="1"/>
</dbReference>
<feature type="binding site" evidence="12">
    <location>
        <position position="14"/>
    </location>
    <ligand>
        <name>Mn(2+)</name>
        <dbReference type="ChEBI" id="CHEBI:29035"/>
    </ligand>
</feature>
<dbReference type="CDD" id="cd07940">
    <property type="entry name" value="DRE_TIM_IPMS"/>
    <property type="match status" value="1"/>
</dbReference>
<feature type="region of interest" description="Regulatory domain" evidence="12">
    <location>
        <begin position="392"/>
        <end position="508"/>
    </location>
</feature>
<evidence type="ECO:0000256" key="11">
    <source>
        <dbReference type="ARBA" id="ARBA00023304"/>
    </source>
</evidence>
<dbReference type="InterPro" id="IPR050073">
    <property type="entry name" value="2-IPM_HCS-like"/>
</dbReference>
<dbReference type="InterPro" id="IPR000891">
    <property type="entry name" value="PYR_CT"/>
</dbReference>
<name>A0A919RXF6_9CLOT</name>
<gene>
    <name evidence="14" type="primary">leuA_1</name>
    <name evidence="12" type="synonym">leuA</name>
    <name evidence="14" type="ORF">CPJCM30710_02020</name>
</gene>
<dbReference type="Pfam" id="PF00682">
    <property type="entry name" value="HMGL-like"/>
    <property type="match status" value="1"/>
</dbReference>
<evidence type="ECO:0000256" key="8">
    <source>
        <dbReference type="ARBA" id="ARBA00022679"/>
    </source>
</evidence>
<keyword evidence="5 12" id="KW-0432">Leucine biosynthesis</keyword>
<reference evidence="14" key="1">
    <citation type="submission" date="2021-03" db="EMBL/GenBank/DDBJ databases">
        <title>Taxonomic study of Clostridium polyendosporum from meadow-gley soil under rice.</title>
        <authorList>
            <person name="Kobayashi H."/>
            <person name="Tanizawa Y."/>
            <person name="Yagura M."/>
        </authorList>
    </citation>
    <scope>NUCLEOTIDE SEQUENCE</scope>
    <source>
        <strain evidence="14">JCM 30710</strain>
    </source>
</reference>
<evidence type="ECO:0000256" key="6">
    <source>
        <dbReference type="ARBA" id="ARBA00022490"/>
    </source>
</evidence>
<dbReference type="RefSeq" id="WP_212902293.1">
    <property type="nucleotide sequence ID" value="NZ_BOPZ01000001.1"/>
</dbReference>
<dbReference type="PANTHER" id="PTHR10277">
    <property type="entry name" value="HOMOCITRATE SYNTHASE-RELATED"/>
    <property type="match status" value="1"/>
</dbReference>
<evidence type="ECO:0000256" key="12">
    <source>
        <dbReference type="HAMAP-Rule" id="MF_01025"/>
    </source>
</evidence>
<dbReference type="PROSITE" id="PS00816">
    <property type="entry name" value="AIPM_HOMOCIT_SYNTH_2"/>
    <property type="match status" value="1"/>
</dbReference>
<accession>A0A919RXF6</accession>
<dbReference type="GO" id="GO:0003985">
    <property type="term" value="F:acetyl-CoA C-acetyltransferase activity"/>
    <property type="evidence" value="ECO:0007669"/>
    <property type="project" value="UniProtKB-UniRule"/>
</dbReference>
<evidence type="ECO:0000256" key="1">
    <source>
        <dbReference type="ARBA" id="ARBA00004689"/>
    </source>
</evidence>
<comment type="cofactor">
    <cofactor evidence="12">
        <name>Mn(2+)</name>
        <dbReference type="ChEBI" id="CHEBI:29035"/>
    </cofactor>
</comment>
<comment type="subunit">
    <text evidence="12">Homodimer.</text>
</comment>
<comment type="function">
    <text evidence="12">Catalyzes the condensation of the acetyl group of acetyl-CoA with 3-methyl-2-oxobutanoate (2-ketoisovalerate) to form 3-carboxy-3-hydroxy-4-methylpentanoate (2-isopropylmalate).</text>
</comment>
<dbReference type="Pfam" id="PF22617">
    <property type="entry name" value="HCS_D2"/>
    <property type="match status" value="1"/>
</dbReference>
<feature type="binding site" evidence="12">
    <location>
        <position position="238"/>
    </location>
    <ligand>
        <name>Mn(2+)</name>
        <dbReference type="ChEBI" id="CHEBI:29035"/>
    </ligand>
</feature>
<dbReference type="NCBIfam" id="NF002086">
    <property type="entry name" value="PRK00915.1-3"/>
    <property type="match status" value="1"/>
</dbReference>
<keyword evidence="6 12" id="KW-0963">Cytoplasm</keyword>
<dbReference type="NCBIfam" id="TIGR00973">
    <property type="entry name" value="leuA_bact"/>
    <property type="match status" value="1"/>
</dbReference>
<keyword evidence="15" id="KW-1185">Reference proteome</keyword>
<evidence type="ECO:0000313" key="15">
    <source>
        <dbReference type="Proteomes" id="UP000679179"/>
    </source>
</evidence>
<keyword evidence="9 12" id="KW-0479">Metal-binding</keyword>
<dbReference type="GO" id="GO:0003852">
    <property type="term" value="F:2-isopropylmalate synthase activity"/>
    <property type="evidence" value="ECO:0007669"/>
    <property type="project" value="UniProtKB-UniRule"/>
</dbReference>
<evidence type="ECO:0000256" key="2">
    <source>
        <dbReference type="ARBA" id="ARBA00009396"/>
    </source>
</evidence>
<evidence type="ECO:0000259" key="13">
    <source>
        <dbReference type="PROSITE" id="PS50991"/>
    </source>
</evidence>
<comment type="pathway">
    <text evidence="1 12">Amino-acid biosynthesis; L-leucine biosynthesis; L-leucine from 3-methyl-2-oxobutanoate: step 1/4.</text>
</comment>
<dbReference type="InterPro" id="IPR013785">
    <property type="entry name" value="Aldolase_TIM"/>
</dbReference>
<evidence type="ECO:0000256" key="3">
    <source>
        <dbReference type="ARBA" id="ARBA00012973"/>
    </source>
</evidence>
<keyword evidence="8 12" id="KW-0808">Transferase</keyword>
<comment type="catalytic activity">
    <reaction evidence="12">
        <text>3-methyl-2-oxobutanoate + acetyl-CoA + H2O = (2S)-2-isopropylmalate + CoA + H(+)</text>
        <dbReference type="Rhea" id="RHEA:21524"/>
        <dbReference type="ChEBI" id="CHEBI:1178"/>
        <dbReference type="ChEBI" id="CHEBI:11851"/>
        <dbReference type="ChEBI" id="CHEBI:15377"/>
        <dbReference type="ChEBI" id="CHEBI:15378"/>
        <dbReference type="ChEBI" id="CHEBI:57287"/>
        <dbReference type="ChEBI" id="CHEBI:57288"/>
        <dbReference type="EC" id="2.3.3.13"/>
    </reaction>
</comment>
<dbReference type="AlphaFoldDB" id="A0A919RXF6"/>
<keyword evidence="10 12" id="KW-0464">Manganese</keyword>
<dbReference type="GO" id="GO:0005737">
    <property type="term" value="C:cytoplasm"/>
    <property type="evidence" value="ECO:0007669"/>
    <property type="project" value="UniProtKB-UniRule"/>
</dbReference>
<dbReference type="InterPro" id="IPR036230">
    <property type="entry name" value="LeuA_allosteric_dom_sf"/>
</dbReference>
<dbReference type="Pfam" id="PF08502">
    <property type="entry name" value="LeuA_dimer"/>
    <property type="match status" value="1"/>
</dbReference>
<dbReference type="Gene3D" id="3.30.160.270">
    <property type="match status" value="1"/>
</dbReference>
<dbReference type="HAMAP" id="MF_01025">
    <property type="entry name" value="LeuA_type1"/>
    <property type="match status" value="1"/>
</dbReference>
<dbReference type="SMART" id="SM00917">
    <property type="entry name" value="LeuA_dimer"/>
    <property type="match status" value="1"/>
</dbReference>